<dbReference type="EMBL" id="MTYJ01000052">
    <property type="protein sequence ID" value="OQV18155.1"/>
    <property type="molecule type" value="Genomic_DNA"/>
</dbReference>
<gene>
    <name evidence="1" type="ORF">BV898_07744</name>
</gene>
<protein>
    <submittedName>
        <fullName evidence="1">Uncharacterized protein</fullName>
    </submittedName>
</protein>
<evidence type="ECO:0000313" key="2">
    <source>
        <dbReference type="Proteomes" id="UP000192578"/>
    </source>
</evidence>
<proteinExistence type="predicted"/>
<name>A0A1W0WSI8_HYPEX</name>
<dbReference type="OrthoDB" id="2094222at2759"/>
<evidence type="ECO:0000313" key="1">
    <source>
        <dbReference type="EMBL" id="OQV18155.1"/>
    </source>
</evidence>
<reference evidence="2" key="1">
    <citation type="submission" date="2017-01" db="EMBL/GenBank/DDBJ databases">
        <title>Comparative genomics of anhydrobiosis in the tardigrade Hypsibius dujardini.</title>
        <authorList>
            <person name="Yoshida Y."/>
            <person name="Koutsovoulos G."/>
            <person name="Laetsch D."/>
            <person name="Stevens L."/>
            <person name="Kumar S."/>
            <person name="Horikawa D."/>
            <person name="Ishino K."/>
            <person name="Komine S."/>
            <person name="Tomita M."/>
            <person name="Blaxter M."/>
            <person name="Arakawa K."/>
        </authorList>
    </citation>
    <scope>NUCLEOTIDE SEQUENCE [LARGE SCALE GENOMIC DNA]</scope>
    <source>
        <strain evidence="2">Z151</strain>
    </source>
</reference>
<dbReference type="AlphaFoldDB" id="A0A1W0WSI8"/>
<sequence length="332" mass="36881">MDILWSQVESSAYREGLPKVPPWRASYSTIECSPIVNASFDVVVFDYGDEMPPGRLRILSPFGSVAKVQLEIFPNSSHYTGVFKSGGTGLVRLSDQQYESYVAFNPSFTMKILLDGVPSVNFHGMFRPNVGQDNDTNVFKNPMSNIVSLTLGGPKTPNGKGFRGSLLLLPGKPNDQPESIANMGLYEHASVTAPAGTPVNGQVVAPFQITFRPNPDITWNGSDTTIDYRQRLSLIPPNTVLYTVTVTRRPNSTEHDFIGQLITRSHFVASKYGDEKLAFRHASKRWQPPQNFTTVLSRNAGDKRDQHFQTILIFSFCAIAIVQLSLPVQFRH</sequence>
<organism evidence="1 2">
    <name type="scientific">Hypsibius exemplaris</name>
    <name type="common">Freshwater tardigrade</name>
    <dbReference type="NCBI Taxonomy" id="2072580"/>
    <lineage>
        <taxon>Eukaryota</taxon>
        <taxon>Metazoa</taxon>
        <taxon>Ecdysozoa</taxon>
        <taxon>Tardigrada</taxon>
        <taxon>Eutardigrada</taxon>
        <taxon>Parachela</taxon>
        <taxon>Hypsibioidea</taxon>
        <taxon>Hypsibiidae</taxon>
        <taxon>Hypsibius</taxon>
    </lineage>
</organism>
<dbReference type="Proteomes" id="UP000192578">
    <property type="component" value="Unassembled WGS sequence"/>
</dbReference>
<comment type="caution">
    <text evidence="1">The sequence shown here is derived from an EMBL/GenBank/DDBJ whole genome shotgun (WGS) entry which is preliminary data.</text>
</comment>
<keyword evidence="2" id="KW-1185">Reference proteome</keyword>
<accession>A0A1W0WSI8</accession>